<feature type="transmembrane region" description="Helical" evidence="9">
    <location>
        <begin position="70"/>
        <end position="91"/>
    </location>
</feature>
<dbReference type="EMBL" id="JBAMMX010000020">
    <property type="protein sequence ID" value="KAK6920733.1"/>
    <property type="molecule type" value="Genomic_DNA"/>
</dbReference>
<feature type="transmembrane region" description="Helical" evidence="9">
    <location>
        <begin position="164"/>
        <end position="186"/>
    </location>
</feature>
<evidence type="ECO:0000256" key="6">
    <source>
        <dbReference type="ARBA" id="ARBA00022737"/>
    </source>
</evidence>
<evidence type="ECO:0000256" key="5">
    <source>
        <dbReference type="ARBA" id="ARBA00022692"/>
    </source>
</evidence>
<comment type="function">
    <text evidence="9">Mediates both low-affinity uptake and efflux of sugar across the membrane.</text>
</comment>
<keyword evidence="3 9" id="KW-0813">Transport</keyword>
<keyword evidence="5 9" id="KW-0812">Transmembrane</keyword>
<dbReference type="Gene3D" id="1.20.1280.290">
    <property type="match status" value="2"/>
</dbReference>
<evidence type="ECO:0000313" key="11">
    <source>
        <dbReference type="EMBL" id="KAK6920734.1"/>
    </source>
</evidence>
<keyword evidence="7 9" id="KW-1133">Transmembrane helix</keyword>
<keyword evidence="6" id="KW-0677">Repeat</keyword>
<dbReference type="GO" id="GO:0051260">
    <property type="term" value="P:protein homooligomerization"/>
    <property type="evidence" value="ECO:0007669"/>
    <property type="project" value="UniProtKB-ARBA"/>
</dbReference>
<dbReference type="PANTHER" id="PTHR10791:SF159">
    <property type="entry name" value="BIDIRECTIONAL SUGAR TRANSPORTER SWEET5"/>
    <property type="match status" value="1"/>
</dbReference>
<evidence type="ECO:0000256" key="1">
    <source>
        <dbReference type="ARBA" id="ARBA00004127"/>
    </source>
</evidence>
<dbReference type="FunFam" id="1.20.1280.290:FF:000001">
    <property type="entry name" value="Bidirectional sugar transporter SWEET"/>
    <property type="match status" value="1"/>
</dbReference>
<evidence type="ECO:0000256" key="9">
    <source>
        <dbReference type="RuleBase" id="RU910715"/>
    </source>
</evidence>
<dbReference type="AlphaFoldDB" id="A0AAN8UX13"/>
<dbReference type="GO" id="GO:0051119">
    <property type="term" value="F:sugar transmembrane transporter activity"/>
    <property type="evidence" value="ECO:0007669"/>
    <property type="project" value="InterPro"/>
</dbReference>
<dbReference type="FunFam" id="1.20.1280.290:FF:000002">
    <property type="entry name" value="Bidirectional sugar transporter SWEET"/>
    <property type="match status" value="1"/>
</dbReference>
<reference evidence="11 12" key="1">
    <citation type="submission" date="2023-12" db="EMBL/GenBank/DDBJ databases">
        <title>A high-quality genome assembly for Dillenia turbinata (Dilleniales).</title>
        <authorList>
            <person name="Chanderbali A."/>
        </authorList>
    </citation>
    <scope>NUCLEOTIDE SEQUENCE [LARGE SCALE GENOMIC DNA]</scope>
    <source>
        <strain evidence="11">LSX21</strain>
        <tissue evidence="11">Leaf</tissue>
    </source>
</reference>
<evidence type="ECO:0000256" key="7">
    <source>
        <dbReference type="ARBA" id="ARBA00022989"/>
    </source>
</evidence>
<evidence type="ECO:0000256" key="3">
    <source>
        <dbReference type="ARBA" id="ARBA00022448"/>
    </source>
</evidence>
<keyword evidence="4 9" id="KW-0762">Sugar transport</keyword>
<gene>
    <name evidence="10" type="ORF">RJ641_014411</name>
    <name evidence="11" type="ORF">RJ641_014412</name>
</gene>
<keyword evidence="12" id="KW-1185">Reference proteome</keyword>
<feature type="transmembrane region" description="Helical" evidence="9">
    <location>
        <begin position="192"/>
        <end position="213"/>
    </location>
</feature>
<organism evidence="11 12">
    <name type="scientific">Dillenia turbinata</name>
    <dbReference type="NCBI Taxonomy" id="194707"/>
    <lineage>
        <taxon>Eukaryota</taxon>
        <taxon>Viridiplantae</taxon>
        <taxon>Streptophyta</taxon>
        <taxon>Embryophyta</taxon>
        <taxon>Tracheophyta</taxon>
        <taxon>Spermatophyta</taxon>
        <taxon>Magnoliopsida</taxon>
        <taxon>eudicotyledons</taxon>
        <taxon>Gunneridae</taxon>
        <taxon>Pentapetalae</taxon>
        <taxon>Dilleniales</taxon>
        <taxon>Dilleniaceae</taxon>
        <taxon>Dillenia</taxon>
    </lineage>
</organism>
<dbReference type="GO" id="GO:0016020">
    <property type="term" value="C:membrane"/>
    <property type="evidence" value="ECO:0007669"/>
    <property type="project" value="InterPro"/>
</dbReference>
<feature type="transmembrane region" description="Helical" evidence="9">
    <location>
        <begin position="131"/>
        <end position="152"/>
    </location>
</feature>
<dbReference type="Proteomes" id="UP001370490">
    <property type="component" value="Unassembled WGS sequence"/>
</dbReference>
<dbReference type="GO" id="GO:0012505">
    <property type="term" value="C:endomembrane system"/>
    <property type="evidence" value="ECO:0007669"/>
    <property type="project" value="UniProtKB-SubCell"/>
</dbReference>
<dbReference type="EMBL" id="JBAMMX010000020">
    <property type="protein sequence ID" value="KAK6920734.1"/>
    <property type="molecule type" value="Genomic_DNA"/>
</dbReference>
<comment type="subcellular location">
    <subcellularLocation>
        <location evidence="1">Endomembrane system</location>
        <topology evidence="1">Multi-pass membrane protein</topology>
    </subcellularLocation>
</comment>
<evidence type="ECO:0000256" key="4">
    <source>
        <dbReference type="ARBA" id="ARBA00022597"/>
    </source>
</evidence>
<feature type="transmembrane region" description="Helical" evidence="9">
    <location>
        <begin position="103"/>
        <end position="125"/>
    </location>
</feature>
<protein>
    <recommendedName>
        <fullName evidence="9">Bidirectional sugar transporter SWEET</fullName>
    </recommendedName>
</protein>
<proteinExistence type="inferred from homology"/>
<dbReference type="InterPro" id="IPR047664">
    <property type="entry name" value="SWEET"/>
</dbReference>
<comment type="similarity">
    <text evidence="2 9">Belongs to the SWEET sugar transporter family.</text>
</comment>
<accession>A0AAN8UX13</accession>
<sequence length="233" mass="26337">MVHTETIRTIVGVIGNVISFGLFASPIPTFVKILKEKSVGEFKPDPYLATTLNCMMWVFYGLPFVHPDSILVVTINSIGLVMEAAYLTIFFTYAPWNKRKKVIFVLLIEIIFMALVIFITVQFFHTHSRRSMFVGILCCIFGIIMYGSPLTIMGRVIRTRSVKYMPFLLSLANFANGLVWSIYALLHFDPYVLVPNGLGFLLAVAQIVLYVTYCRATPREDGNRTEVELSQTA</sequence>
<evidence type="ECO:0000313" key="10">
    <source>
        <dbReference type="EMBL" id="KAK6920733.1"/>
    </source>
</evidence>
<dbReference type="Pfam" id="PF03083">
    <property type="entry name" value="MtN3_slv"/>
    <property type="match status" value="2"/>
</dbReference>
<dbReference type="PANTHER" id="PTHR10791">
    <property type="entry name" value="RAG1-ACTIVATING PROTEIN 1"/>
    <property type="match status" value="1"/>
</dbReference>
<evidence type="ECO:0000256" key="2">
    <source>
        <dbReference type="ARBA" id="ARBA00007809"/>
    </source>
</evidence>
<feature type="transmembrane region" description="Helical" evidence="9">
    <location>
        <begin position="6"/>
        <end position="25"/>
    </location>
</feature>
<comment type="caution">
    <text evidence="11">The sequence shown here is derived from an EMBL/GenBank/DDBJ whole genome shotgun (WGS) entry which is preliminary data.</text>
</comment>
<keyword evidence="8 9" id="KW-0472">Membrane</keyword>
<name>A0AAN8UX13_9MAGN</name>
<dbReference type="InterPro" id="IPR004316">
    <property type="entry name" value="SWEET_rpt"/>
</dbReference>
<evidence type="ECO:0000313" key="12">
    <source>
        <dbReference type="Proteomes" id="UP001370490"/>
    </source>
</evidence>
<comment type="caution">
    <text evidence="9">Lacks conserved residue(s) required for the propagation of feature annotation.</text>
</comment>
<evidence type="ECO:0000256" key="8">
    <source>
        <dbReference type="ARBA" id="ARBA00023136"/>
    </source>
</evidence>